<reference evidence="1 2" key="1">
    <citation type="journal article" date="2020" name="Phytopathology">
        <title>Genome Sequence Resources of Colletotrichum truncatum, C. plurivorum, C. musicola, and C. sojae: Four Species Pathogenic to Soybean (Glycine max).</title>
        <authorList>
            <person name="Rogerio F."/>
            <person name="Boufleur T.R."/>
            <person name="Ciampi-Guillardi M."/>
            <person name="Sukno S.A."/>
            <person name="Thon M.R."/>
            <person name="Massola Junior N.S."/>
            <person name="Baroncelli R."/>
        </authorList>
    </citation>
    <scope>NUCLEOTIDE SEQUENCE [LARGE SCALE GENOMIC DNA]</scope>
    <source>
        <strain evidence="1 2">CMES1059</strain>
    </source>
</reference>
<gene>
    <name evidence="1" type="ORF">CTRU02_206192</name>
</gene>
<evidence type="ECO:0000313" key="1">
    <source>
        <dbReference type="EMBL" id="KAL0939582.1"/>
    </source>
</evidence>
<dbReference type="EMBL" id="VUJX02000003">
    <property type="protein sequence ID" value="KAL0939582.1"/>
    <property type="molecule type" value="Genomic_DNA"/>
</dbReference>
<name>A0ACC3Z693_COLTU</name>
<comment type="caution">
    <text evidence="1">The sequence shown here is derived from an EMBL/GenBank/DDBJ whole genome shotgun (WGS) entry which is preliminary data.</text>
</comment>
<proteinExistence type="predicted"/>
<sequence length="355" mass="40991">MSSTTDEDTFTDDESFTDDDTEDIYMRPRVIPYEIFLKIIEELIRQAADECIERDIYNLYYKADEEFNLSRSSESNALATSASGDGRGSPGEGNGDSVNPDSISNDETDPMGHNNKFHIKGDLFAQHERYWLTCDLAQIDRRTRAMVHRRFRRFPAAHNFPQPPEEIIIDSWMDFERDVFRPQILRDEESSPLIAARQRGLRHAMLHPTPRLRGVLDYIQLVEFHNVDFFKQDNKNTIDAVLALPSLRELVIYAGRLGYGSGIDHSHKRPMRIDKEIFPELARWKKAHGDSFEALSKPFRDRKIDIFARVDDTGDCLPLLYTPGGIRVMIEETICSCDKVVWVYPSNVREETPPM</sequence>
<protein>
    <submittedName>
        <fullName evidence="1">Uncharacterized protein</fullName>
    </submittedName>
</protein>
<dbReference type="Proteomes" id="UP000805649">
    <property type="component" value="Unassembled WGS sequence"/>
</dbReference>
<accession>A0ACC3Z693</accession>
<evidence type="ECO:0000313" key="2">
    <source>
        <dbReference type="Proteomes" id="UP000805649"/>
    </source>
</evidence>
<keyword evidence="2" id="KW-1185">Reference proteome</keyword>
<organism evidence="1 2">
    <name type="scientific">Colletotrichum truncatum</name>
    <name type="common">Anthracnose fungus</name>
    <name type="synonym">Colletotrichum capsici</name>
    <dbReference type="NCBI Taxonomy" id="5467"/>
    <lineage>
        <taxon>Eukaryota</taxon>
        <taxon>Fungi</taxon>
        <taxon>Dikarya</taxon>
        <taxon>Ascomycota</taxon>
        <taxon>Pezizomycotina</taxon>
        <taxon>Sordariomycetes</taxon>
        <taxon>Hypocreomycetidae</taxon>
        <taxon>Glomerellales</taxon>
        <taxon>Glomerellaceae</taxon>
        <taxon>Colletotrichum</taxon>
        <taxon>Colletotrichum truncatum species complex</taxon>
    </lineage>
</organism>